<dbReference type="Proteomes" id="UP000053758">
    <property type="component" value="Unassembled WGS sequence"/>
</dbReference>
<dbReference type="GO" id="GO:0005096">
    <property type="term" value="F:GTPase activator activity"/>
    <property type="evidence" value="ECO:0007669"/>
    <property type="project" value="TreeGrafter"/>
</dbReference>
<feature type="compositionally biased region" description="Polar residues" evidence="1">
    <location>
        <begin position="623"/>
        <end position="635"/>
    </location>
</feature>
<feature type="compositionally biased region" description="Polar residues" evidence="1">
    <location>
        <begin position="51"/>
        <end position="62"/>
    </location>
</feature>
<gene>
    <name evidence="3" type="ORF">PAN0_015d5046</name>
</gene>
<evidence type="ECO:0000313" key="4">
    <source>
        <dbReference type="Proteomes" id="UP000053758"/>
    </source>
</evidence>
<feature type="compositionally biased region" description="Basic and acidic residues" evidence="1">
    <location>
        <begin position="1250"/>
        <end position="1267"/>
    </location>
</feature>
<feature type="compositionally biased region" description="Polar residues" evidence="1">
    <location>
        <begin position="787"/>
        <end position="798"/>
    </location>
</feature>
<feature type="region of interest" description="Disordered" evidence="1">
    <location>
        <begin position="155"/>
        <end position="176"/>
    </location>
</feature>
<evidence type="ECO:0000313" key="3">
    <source>
        <dbReference type="EMBL" id="GAK66822.1"/>
    </source>
</evidence>
<feature type="compositionally biased region" description="Low complexity" evidence="1">
    <location>
        <begin position="320"/>
        <end position="333"/>
    </location>
</feature>
<dbReference type="FunFam" id="1.10.472.80:FF:000054">
    <property type="entry name" value="Chromosome 16, whole genome shotgun sequence"/>
    <property type="match status" value="1"/>
</dbReference>
<feature type="domain" description="Rab-GAP TBC" evidence="2">
    <location>
        <begin position="946"/>
        <end position="1390"/>
    </location>
</feature>
<dbReference type="Pfam" id="PF00566">
    <property type="entry name" value="RabGAP-TBC"/>
    <property type="match status" value="1"/>
</dbReference>
<feature type="compositionally biased region" description="Polar residues" evidence="1">
    <location>
        <begin position="842"/>
        <end position="852"/>
    </location>
</feature>
<accession>A0A081CJH6</accession>
<keyword evidence="4" id="KW-1185">Reference proteome</keyword>
<dbReference type="InterPro" id="IPR000195">
    <property type="entry name" value="Rab-GAP-TBC_dom"/>
</dbReference>
<dbReference type="PANTHER" id="PTHR22957">
    <property type="entry name" value="TBC1 DOMAIN FAMILY MEMBER GTPASE-ACTIVATING PROTEIN"/>
    <property type="match status" value="1"/>
</dbReference>
<feature type="region of interest" description="Disordered" evidence="1">
    <location>
        <begin position="491"/>
        <end position="519"/>
    </location>
</feature>
<dbReference type="SUPFAM" id="SSF47923">
    <property type="entry name" value="Ypt/Rab-GAP domain of gyp1p"/>
    <property type="match status" value="2"/>
</dbReference>
<feature type="region of interest" description="Disordered" evidence="1">
    <location>
        <begin position="1006"/>
        <end position="1048"/>
    </location>
</feature>
<feature type="region of interest" description="Disordered" evidence="1">
    <location>
        <begin position="320"/>
        <end position="407"/>
    </location>
</feature>
<feature type="compositionally biased region" description="Low complexity" evidence="1">
    <location>
        <begin position="767"/>
        <end position="776"/>
    </location>
</feature>
<protein>
    <recommendedName>
        <fullName evidence="2">Rab-GAP TBC domain-containing protein</fullName>
    </recommendedName>
</protein>
<sequence length="1454" mass="153499">MAPVIASTGQTRSRLPPKWMQPHRATPKTVVADSKPIERSASAVTRDSPVRWSTHTLAGDSNDTVRSRAESTTSTYVDTFAHRRKSRISDLTCIDHADPTDIAHLTPSQSLASSINDLSLTLNDDDELPSTTMPHDDKLAHYNRSDDIVISDADRNSSAAASYPIHDDTDDDNEDDDDLAERIDRLMAATMEALEASNALVLDTLASRAKLAQLNAMEAALDSHLDTREAHLRRQITAVSDMSDFMARTTAELDKLTRLGQASRRSSVDPSSANPITALADAAGLQVRGAAAAGIVQAQDRDATIGKTAAKRLERMLHAPTTPSASPSSAASPQRRDPNPSRRAFSISNFASVQSSIAEESPVEHQEPTGQQPPSASTTPKLAAHSTSDSRDGTPQKKRSVSYDSRASSSINLMSKLGGPSRTASAAGAAFTSTAVTAPSIAMGPSAAPPAASVPAAGKSGPGVIDFNETASSRVLASAQPIQRPSLMAALRQDSAQPSKSSASNTRTTKSKDVVAATDPQAISGLPTYSRATSLKAEASTASASKSAESTLAALLGMSTAPASASVSSRNETPSDSSYFDSATEGSMLSASPPTPGSMHAIRGVLATPWKPAARDGAGQDFEASSSHENPSTDQAAAKLRRVSGQYSTFVSPRASLSISDRERAGQLSSQLAELRAERVTWNSIAASEAGTTGAPTTGSGASGGGALRALQKLNEMSAAKIAGQSGAAGEEEGSAWYSGGKRVSLGLGLPSFSALRPSASRSTSTAGPSEAHSSPSPAPARPPTAKTESGAESQLPPSATSEEEDAEAANTSSSSLLGGGWRSWTAWSAASASTGSETSTPQRCSGRTTELSRLASGPPRSSPTWAARSAAAEARLRHIRLRLSILSSSRSQYGRQCRHRSFRRHSSLRALRGEMGSATVEEFVELLNAEQHVDLQKLRDLARHGVQPAVRGEVWLYLLGVLSDDKGQEMTSVRSKYLEYEALDKHNPALEKRVRSECQRYYQKRLGTRPPPGRTLMRSSRSVAARRPGGYSGGIGSAGTGTSDGPGAGSTLGGAVAAMGSPHSVMPAVGTAGVATATLLGADRGPNRVNDGRIHALGGIIGESGVSAAMDADDPDAAAALELKRFGRSVESIVCAFMNRCAAAEAARRRAGDAINAAAPAIYEAETSTSQTATHASEASNDERRQVEYSQWGDDASRSTDAGEGANGAATTRSNGSRTRHTHSGGSSSRSRSRAGSMSGGSNAAGGSGRDKASVEESVRSRMPREYEWEPQIATAAGGRAGTASEFHPALVYLCAPFVQCVRVEAGMYFAFEKLMTLMARHSARHPLPRQVATFLTLFRTTLPELHSYFEEEEVDIIGFATNWLQHLLAGELRIEDLMRLWDTYFALPDFMDLHLYVCIAILTNCKDSLEELDRSETRSMLDSLPPLDVDRIINEAINIRLSHQRSQRTDEL</sequence>
<dbReference type="PROSITE" id="PS50086">
    <property type="entry name" value="TBC_RABGAP"/>
    <property type="match status" value="1"/>
</dbReference>
<dbReference type="EMBL" id="DF830082">
    <property type="protein sequence ID" value="GAK66822.1"/>
    <property type="molecule type" value="Genomic_DNA"/>
</dbReference>
<dbReference type="GeneID" id="26305953"/>
<dbReference type="PANTHER" id="PTHR22957:SF268">
    <property type="entry name" value="ANKYRIN REPEAT-CONTAINING PROTEIN"/>
    <property type="match status" value="1"/>
</dbReference>
<feature type="region of interest" description="Disordered" evidence="1">
    <location>
        <begin position="612"/>
        <end position="637"/>
    </location>
</feature>
<feature type="compositionally biased region" description="Low complexity" evidence="1">
    <location>
        <begin position="1225"/>
        <end position="1243"/>
    </location>
</feature>
<feature type="compositionally biased region" description="Polar residues" evidence="1">
    <location>
        <begin position="564"/>
        <end position="592"/>
    </location>
</feature>
<feature type="compositionally biased region" description="Polar residues" evidence="1">
    <location>
        <begin position="494"/>
        <end position="508"/>
    </location>
</feature>
<reference evidence="3" key="1">
    <citation type="submission" date="2014-07" db="EMBL/GenBank/DDBJ databases">
        <title>Draft genome sequence of the yeast Pseudozyma antarctica JCM 10317 known as a producer of lipase B which used in a wide range of industrial applications.</title>
        <authorList>
            <person name="Morita T."/>
            <person name="Saika A."/>
            <person name="Koike H."/>
        </authorList>
    </citation>
    <scope>NUCLEOTIDE SEQUENCE</scope>
    <source>
        <strain evidence="3">JCM 10317</strain>
    </source>
</reference>
<feature type="region of interest" description="Disordered" evidence="1">
    <location>
        <begin position="39"/>
        <end position="72"/>
    </location>
</feature>
<name>A0A081CJH6_PSEA2</name>
<feature type="compositionally biased region" description="Gly residues" evidence="1">
    <location>
        <begin position="1031"/>
        <end position="1048"/>
    </location>
</feature>
<proteinExistence type="predicted"/>
<feature type="region of interest" description="Disordered" evidence="1">
    <location>
        <begin position="756"/>
        <end position="865"/>
    </location>
</feature>
<dbReference type="HOGENOM" id="CLU_251108_0_0_1"/>
<dbReference type="InterPro" id="IPR035969">
    <property type="entry name" value="Rab-GAP_TBC_sf"/>
</dbReference>
<feature type="region of interest" description="Disordered" evidence="1">
    <location>
        <begin position="1167"/>
        <end position="1267"/>
    </location>
</feature>
<dbReference type="RefSeq" id="XP_014654842.1">
    <property type="nucleotide sequence ID" value="XM_014799356.1"/>
</dbReference>
<feature type="compositionally biased region" description="Polar residues" evidence="1">
    <location>
        <begin position="368"/>
        <end position="380"/>
    </location>
</feature>
<evidence type="ECO:0000259" key="2">
    <source>
        <dbReference type="PROSITE" id="PS50086"/>
    </source>
</evidence>
<feature type="region of interest" description="Disordered" evidence="1">
    <location>
        <begin position="1"/>
        <end position="27"/>
    </location>
</feature>
<feature type="compositionally biased region" description="Low complexity" evidence="1">
    <location>
        <begin position="809"/>
        <end position="841"/>
    </location>
</feature>
<feature type="region of interest" description="Disordered" evidence="1">
    <location>
        <begin position="564"/>
        <end position="597"/>
    </location>
</feature>
<dbReference type="SMART" id="SM00164">
    <property type="entry name" value="TBC"/>
    <property type="match status" value="1"/>
</dbReference>
<feature type="compositionally biased region" description="Polar residues" evidence="1">
    <location>
        <begin position="1167"/>
        <end position="1180"/>
    </location>
</feature>
<evidence type="ECO:0000256" key="1">
    <source>
        <dbReference type="SAM" id="MobiDB-lite"/>
    </source>
</evidence>
<organism evidence="3">
    <name type="scientific">Pseudozyma antarctica</name>
    <name type="common">Yeast</name>
    <name type="synonym">Candida antarctica</name>
    <dbReference type="NCBI Taxonomy" id="84753"/>
    <lineage>
        <taxon>Eukaryota</taxon>
        <taxon>Fungi</taxon>
        <taxon>Dikarya</taxon>
        <taxon>Basidiomycota</taxon>
        <taxon>Ustilaginomycotina</taxon>
        <taxon>Ustilaginomycetes</taxon>
        <taxon>Ustilaginales</taxon>
        <taxon>Ustilaginaceae</taxon>
        <taxon>Moesziomyces</taxon>
    </lineage>
</organism>
<feature type="compositionally biased region" description="Polar residues" evidence="1">
    <location>
        <begin position="346"/>
        <end position="358"/>
    </location>
</feature>
<dbReference type="Gene3D" id="1.10.472.80">
    <property type="entry name" value="Ypt/Rab-GAP domain of gyp1p, domain 3"/>
    <property type="match status" value="1"/>
</dbReference>